<dbReference type="STRING" id="525909.Afer_1461"/>
<dbReference type="CDD" id="cd00056">
    <property type="entry name" value="ENDO3c"/>
    <property type="match status" value="1"/>
</dbReference>
<dbReference type="PROSITE" id="PS01155">
    <property type="entry name" value="ENDONUCLEASE_III_2"/>
    <property type="match status" value="1"/>
</dbReference>
<dbReference type="SMART" id="SM00478">
    <property type="entry name" value="ENDO3c"/>
    <property type="match status" value="1"/>
</dbReference>
<reference evidence="14 15" key="1">
    <citation type="journal article" date="2009" name="Stand. Genomic Sci.">
        <title>Complete genome sequence of Acidimicrobium ferrooxidans type strain (ICP).</title>
        <authorList>
            <person name="Clum A."/>
            <person name="Nolan M."/>
            <person name="Lang E."/>
            <person name="Glavina Del Rio T."/>
            <person name="Tice H."/>
            <person name="Copeland A."/>
            <person name="Cheng J.F."/>
            <person name="Lucas S."/>
            <person name="Chen F."/>
            <person name="Bruce D."/>
            <person name="Goodwin L."/>
            <person name="Pitluck S."/>
            <person name="Ivanova N."/>
            <person name="Mavrommatis K."/>
            <person name="Mikhailova N."/>
            <person name="Pati A."/>
            <person name="Chen A."/>
            <person name="Palaniappan K."/>
            <person name="Goker M."/>
            <person name="Spring S."/>
            <person name="Land M."/>
            <person name="Hauser L."/>
            <person name="Chang Y.J."/>
            <person name="Jeffries C.C."/>
            <person name="Chain P."/>
            <person name="Bristow J."/>
            <person name="Eisen J.A."/>
            <person name="Markowitz V."/>
            <person name="Hugenholtz P."/>
            <person name="Kyrpides N.C."/>
            <person name="Klenk H.P."/>
            <person name="Lapidus A."/>
        </authorList>
    </citation>
    <scope>NUCLEOTIDE SEQUENCE [LARGE SCALE GENOMIC DNA]</scope>
    <source>
        <strain evidence="15">DSM 10331 / JCM 15462 / NBRC 103882 / ICP</strain>
    </source>
</reference>
<evidence type="ECO:0000256" key="9">
    <source>
        <dbReference type="ARBA" id="ARBA00023204"/>
    </source>
</evidence>
<accession>C7M076</accession>
<evidence type="ECO:0000313" key="14">
    <source>
        <dbReference type="EMBL" id="ACU54384.1"/>
    </source>
</evidence>
<keyword evidence="2 12" id="KW-0004">4Fe-4S</keyword>
<dbReference type="KEGG" id="afo:Afer_1461"/>
<evidence type="ECO:0000256" key="3">
    <source>
        <dbReference type="ARBA" id="ARBA00022723"/>
    </source>
</evidence>
<gene>
    <name evidence="12" type="primary">nth</name>
    <name evidence="14" type="ordered locus">Afer_1461</name>
</gene>
<keyword evidence="10 12" id="KW-0456">Lyase</keyword>
<dbReference type="GO" id="GO:0006285">
    <property type="term" value="P:base-excision repair, AP site formation"/>
    <property type="evidence" value="ECO:0007669"/>
    <property type="project" value="TreeGrafter"/>
</dbReference>
<keyword evidence="7 12" id="KW-0411">Iron-sulfur</keyword>
<dbReference type="PIRSF" id="PIRSF001435">
    <property type="entry name" value="Nth"/>
    <property type="match status" value="1"/>
</dbReference>
<dbReference type="GO" id="GO:0140078">
    <property type="term" value="F:class I DNA-(apurinic or apyrimidinic site) endonuclease activity"/>
    <property type="evidence" value="ECO:0007669"/>
    <property type="project" value="UniProtKB-EC"/>
</dbReference>
<comment type="function">
    <text evidence="12">DNA repair enzyme that has both DNA N-glycosylase activity and AP-lyase activity. The DNA N-glycosylase activity releases various damaged pyrimidines from DNA by cleaving the N-glycosidic bond, leaving an AP (apurinic/apyrimidinic) site. The AP-lyase activity cleaves the phosphodiester bond 3' to the AP site by a beta-elimination, leaving a 3'-terminal unsaturated sugar and a product with a terminal 5'-phosphate.</text>
</comment>
<proteinExistence type="inferred from homology"/>
<dbReference type="AlphaFoldDB" id="C7M076"/>
<dbReference type="HOGENOM" id="CLU_012862_3_3_11"/>
<dbReference type="GO" id="GO:0051539">
    <property type="term" value="F:4 iron, 4 sulfur cluster binding"/>
    <property type="evidence" value="ECO:0007669"/>
    <property type="project" value="UniProtKB-UniRule"/>
</dbReference>
<keyword evidence="6 12" id="KW-0408">Iron</keyword>
<feature type="binding site" evidence="12">
    <location>
        <position position="192"/>
    </location>
    <ligand>
        <name>[4Fe-4S] cluster</name>
        <dbReference type="ChEBI" id="CHEBI:49883"/>
    </ligand>
</feature>
<dbReference type="GO" id="GO:0046872">
    <property type="term" value="F:metal ion binding"/>
    <property type="evidence" value="ECO:0007669"/>
    <property type="project" value="UniProtKB-KW"/>
</dbReference>
<dbReference type="PROSITE" id="PS00764">
    <property type="entry name" value="ENDONUCLEASE_III_1"/>
    <property type="match status" value="1"/>
</dbReference>
<evidence type="ECO:0000259" key="13">
    <source>
        <dbReference type="SMART" id="SM00478"/>
    </source>
</evidence>
<feature type="binding site" evidence="12">
    <location>
        <position position="208"/>
    </location>
    <ligand>
        <name>[4Fe-4S] cluster</name>
        <dbReference type="ChEBI" id="CHEBI:49883"/>
    </ligand>
</feature>
<dbReference type="InterPro" id="IPR003651">
    <property type="entry name" value="Endonuclease3_FeS-loop_motif"/>
</dbReference>
<dbReference type="eggNOG" id="COG0177">
    <property type="taxonomic scope" value="Bacteria"/>
</dbReference>
<keyword evidence="4 12" id="KW-0227">DNA damage</keyword>
<name>C7M076_ACIFD</name>
<dbReference type="GO" id="GO:0019104">
    <property type="term" value="F:DNA N-glycosylase activity"/>
    <property type="evidence" value="ECO:0007669"/>
    <property type="project" value="UniProtKB-UniRule"/>
</dbReference>
<dbReference type="GO" id="GO:0003677">
    <property type="term" value="F:DNA binding"/>
    <property type="evidence" value="ECO:0007669"/>
    <property type="project" value="UniProtKB-UniRule"/>
</dbReference>
<dbReference type="InterPro" id="IPR004036">
    <property type="entry name" value="Endonuclease-III-like_CS2"/>
</dbReference>
<evidence type="ECO:0000256" key="8">
    <source>
        <dbReference type="ARBA" id="ARBA00023125"/>
    </source>
</evidence>
<dbReference type="Pfam" id="PF00730">
    <property type="entry name" value="HhH-GPD"/>
    <property type="match status" value="1"/>
</dbReference>
<feature type="domain" description="HhH-GPD" evidence="13">
    <location>
        <begin position="43"/>
        <end position="190"/>
    </location>
</feature>
<organism evidence="14 15">
    <name type="scientific">Acidimicrobium ferrooxidans (strain DSM 10331 / JCM 15462 / NBRC 103882 / ICP)</name>
    <dbReference type="NCBI Taxonomy" id="525909"/>
    <lineage>
        <taxon>Bacteria</taxon>
        <taxon>Bacillati</taxon>
        <taxon>Actinomycetota</taxon>
        <taxon>Acidimicrobiia</taxon>
        <taxon>Acidimicrobiales</taxon>
        <taxon>Acidimicrobiaceae</taxon>
        <taxon>Acidimicrobium</taxon>
    </lineage>
</organism>
<evidence type="ECO:0000313" key="15">
    <source>
        <dbReference type="Proteomes" id="UP000000771"/>
    </source>
</evidence>
<dbReference type="Gene3D" id="1.10.1670.10">
    <property type="entry name" value="Helix-hairpin-Helix base-excision DNA repair enzymes (C-terminal)"/>
    <property type="match status" value="1"/>
</dbReference>
<keyword evidence="3 12" id="KW-0479">Metal-binding</keyword>
<comment type="catalytic activity">
    <reaction evidence="12">
        <text>2'-deoxyribonucleotide-(2'-deoxyribose 5'-phosphate)-2'-deoxyribonucleotide-DNA = a 3'-end 2'-deoxyribonucleotide-(2,3-dehydro-2,3-deoxyribose 5'-phosphate)-DNA + a 5'-end 5'-phospho-2'-deoxyribonucleoside-DNA + H(+)</text>
        <dbReference type="Rhea" id="RHEA:66592"/>
        <dbReference type="Rhea" id="RHEA-COMP:13180"/>
        <dbReference type="Rhea" id="RHEA-COMP:16897"/>
        <dbReference type="Rhea" id="RHEA-COMP:17067"/>
        <dbReference type="ChEBI" id="CHEBI:15378"/>
        <dbReference type="ChEBI" id="CHEBI:136412"/>
        <dbReference type="ChEBI" id="CHEBI:157695"/>
        <dbReference type="ChEBI" id="CHEBI:167181"/>
        <dbReference type="EC" id="4.2.99.18"/>
    </reaction>
</comment>
<dbReference type="Pfam" id="PF10576">
    <property type="entry name" value="EndIII_4Fe-2S"/>
    <property type="match status" value="1"/>
</dbReference>
<keyword evidence="8 12" id="KW-0238">DNA-binding</keyword>
<dbReference type="FunFam" id="1.10.1670.10:FF:000001">
    <property type="entry name" value="Endonuclease III"/>
    <property type="match status" value="1"/>
</dbReference>
<dbReference type="Proteomes" id="UP000000771">
    <property type="component" value="Chromosome"/>
</dbReference>
<dbReference type="RefSeq" id="WP_015798867.1">
    <property type="nucleotide sequence ID" value="NC_013124.1"/>
</dbReference>
<dbReference type="EC" id="4.2.99.18" evidence="12"/>
<evidence type="ECO:0000256" key="5">
    <source>
        <dbReference type="ARBA" id="ARBA00022801"/>
    </source>
</evidence>
<keyword evidence="5 12" id="KW-0378">Hydrolase</keyword>
<evidence type="ECO:0000256" key="4">
    <source>
        <dbReference type="ARBA" id="ARBA00022763"/>
    </source>
</evidence>
<dbReference type="FunFam" id="1.10.340.30:FF:000001">
    <property type="entry name" value="Endonuclease III"/>
    <property type="match status" value="1"/>
</dbReference>
<evidence type="ECO:0000256" key="6">
    <source>
        <dbReference type="ARBA" id="ARBA00023004"/>
    </source>
</evidence>
<dbReference type="SUPFAM" id="SSF48150">
    <property type="entry name" value="DNA-glycosylase"/>
    <property type="match status" value="1"/>
</dbReference>
<dbReference type="InterPro" id="IPR004035">
    <property type="entry name" value="Endouclease-III_FeS-bd_BS"/>
</dbReference>
<keyword evidence="9 12" id="KW-0234">DNA repair</keyword>
<dbReference type="Pfam" id="PF00633">
    <property type="entry name" value="HHH"/>
    <property type="match status" value="1"/>
</dbReference>
<dbReference type="InterPro" id="IPR003265">
    <property type="entry name" value="HhH-GPD_domain"/>
</dbReference>
<dbReference type="HAMAP" id="MF_00942">
    <property type="entry name" value="Nth"/>
    <property type="match status" value="1"/>
</dbReference>
<dbReference type="NCBIfam" id="TIGR01083">
    <property type="entry name" value="nth"/>
    <property type="match status" value="1"/>
</dbReference>
<keyword evidence="15" id="KW-1185">Reference proteome</keyword>
<evidence type="ECO:0000256" key="7">
    <source>
        <dbReference type="ARBA" id="ARBA00023014"/>
    </source>
</evidence>
<dbReference type="PANTHER" id="PTHR10359">
    <property type="entry name" value="A/G-SPECIFIC ADENINE GLYCOSYLASE/ENDONUCLEASE III"/>
    <property type="match status" value="1"/>
</dbReference>
<keyword evidence="14" id="KW-0540">Nuclease</keyword>
<sequence>MQDETRRALAVDERLEELYPGTAVSLCALRFETPFQLLVATVLSAQTTDAAVNLVTPGLFARYPDAETLARAPIEQVEALVRPTGFYRTKARHIVALAAAIVERFGGEVPQGLEELTSLPGVGRKTANVVRSVGFSLPGLPVDTHVKRVSRRLGIARSSTPEGIEQELCAVLAPKRWGTFSLRMILHGRETCTARRPLCAGCRLADLCEAHRAGLC</sequence>
<feature type="binding site" evidence="12">
    <location>
        <position position="199"/>
    </location>
    <ligand>
        <name>[4Fe-4S] cluster</name>
        <dbReference type="ChEBI" id="CHEBI:49883"/>
    </ligand>
</feature>
<comment type="cofactor">
    <cofactor evidence="12">
        <name>[4Fe-4S] cluster</name>
        <dbReference type="ChEBI" id="CHEBI:49883"/>
    </cofactor>
    <text evidence="12">Binds 1 [4Fe-4S] cluster.</text>
</comment>
<dbReference type="PANTHER" id="PTHR10359:SF18">
    <property type="entry name" value="ENDONUCLEASE III"/>
    <property type="match status" value="1"/>
</dbReference>
<dbReference type="EMBL" id="CP001631">
    <property type="protein sequence ID" value="ACU54384.1"/>
    <property type="molecule type" value="Genomic_DNA"/>
</dbReference>
<protein>
    <recommendedName>
        <fullName evidence="12">Endonuclease III</fullName>
        <ecNumber evidence="12">4.2.99.18</ecNumber>
    </recommendedName>
    <alternativeName>
        <fullName evidence="12">DNA-(apurinic or apyrimidinic site) lyase</fullName>
    </alternativeName>
</protein>
<evidence type="ECO:0000256" key="11">
    <source>
        <dbReference type="ARBA" id="ARBA00023295"/>
    </source>
</evidence>
<dbReference type="Gene3D" id="1.10.340.30">
    <property type="entry name" value="Hypothetical protein, domain 2"/>
    <property type="match status" value="1"/>
</dbReference>
<evidence type="ECO:0000256" key="10">
    <source>
        <dbReference type="ARBA" id="ARBA00023239"/>
    </source>
</evidence>
<evidence type="ECO:0000256" key="1">
    <source>
        <dbReference type="ARBA" id="ARBA00008343"/>
    </source>
</evidence>
<comment type="similarity">
    <text evidence="1 12">Belongs to the Nth/MutY family.</text>
</comment>
<dbReference type="InterPro" id="IPR005759">
    <property type="entry name" value="Nth"/>
</dbReference>
<evidence type="ECO:0000256" key="2">
    <source>
        <dbReference type="ARBA" id="ARBA00022485"/>
    </source>
</evidence>
<feature type="binding site" evidence="12">
    <location>
        <position position="202"/>
    </location>
    <ligand>
        <name>[4Fe-4S] cluster</name>
        <dbReference type="ChEBI" id="CHEBI:49883"/>
    </ligand>
</feature>
<evidence type="ECO:0000256" key="12">
    <source>
        <dbReference type="HAMAP-Rule" id="MF_00942"/>
    </source>
</evidence>
<dbReference type="InterPro" id="IPR011257">
    <property type="entry name" value="DNA_glycosylase"/>
</dbReference>
<keyword evidence="14" id="KW-0255">Endonuclease</keyword>
<keyword evidence="11 12" id="KW-0326">Glycosidase</keyword>
<dbReference type="InterPro" id="IPR000445">
    <property type="entry name" value="HhH_motif"/>
</dbReference>
<dbReference type="InterPro" id="IPR023170">
    <property type="entry name" value="HhH_base_excis_C"/>
</dbReference>